<protein>
    <submittedName>
        <fullName evidence="4">Acetyltransferase (GNAT) family protein</fullName>
    </submittedName>
</protein>
<organism evidence="4 5">
    <name type="scientific">Microvirga subterranea</name>
    <dbReference type="NCBI Taxonomy" id="186651"/>
    <lineage>
        <taxon>Bacteria</taxon>
        <taxon>Pseudomonadati</taxon>
        <taxon>Pseudomonadota</taxon>
        <taxon>Alphaproteobacteria</taxon>
        <taxon>Hyphomicrobiales</taxon>
        <taxon>Methylobacteriaceae</taxon>
        <taxon>Microvirga</taxon>
    </lineage>
</organism>
<dbReference type="Gene3D" id="3.40.630.30">
    <property type="match status" value="1"/>
</dbReference>
<keyword evidence="5" id="KW-1185">Reference proteome</keyword>
<dbReference type="OrthoDB" id="9797417at2"/>
<dbReference type="EMBL" id="QQBB01000001">
    <property type="protein sequence ID" value="RDI62245.1"/>
    <property type="molecule type" value="Genomic_DNA"/>
</dbReference>
<dbReference type="PANTHER" id="PTHR43877">
    <property type="entry name" value="AMINOALKYLPHOSPHONATE N-ACETYLTRANSFERASE-RELATED-RELATED"/>
    <property type="match status" value="1"/>
</dbReference>
<proteinExistence type="predicted"/>
<name>A0A370HV18_9HYPH</name>
<dbReference type="RefSeq" id="WP_114768382.1">
    <property type="nucleotide sequence ID" value="NZ_QQBB01000001.1"/>
</dbReference>
<dbReference type="PROSITE" id="PS51186">
    <property type="entry name" value="GNAT"/>
    <property type="match status" value="1"/>
</dbReference>
<dbReference type="SUPFAM" id="SSF55729">
    <property type="entry name" value="Acyl-CoA N-acyltransferases (Nat)"/>
    <property type="match status" value="1"/>
</dbReference>
<evidence type="ECO:0000256" key="2">
    <source>
        <dbReference type="ARBA" id="ARBA00023315"/>
    </source>
</evidence>
<dbReference type="CDD" id="cd04301">
    <property type="entry name" value="NAT_SF"/>
    <property type="match status" value="1"/>
</dbReference>
<dbReference type="AlphaFoldDB" id="A0A370HV18"/>
<evidence type="ECO:0000313" key="5">
    <source>
        <dbReference type="Proteomes" id="UP000254925"/>
    </source>
</evidence>
<accession>A0A370HV18</accession>
<keyword evidence="1 4" id="KW-0808">Transferase</keyword>
<dbReference type="InterPro" id="IPR050832">
    <property type="entry name" value="Bact_Acetyltransf"/>
</dbReference>
<keyword evidence="2" id="KW-0012">Acyltransferase</keyword>
<reference evidence="4 5" key="1">
    <citation type="submission" date="2018-07" db="EMBL/GenBank/DDBJ databases">
        <title>Genomic Encyclopedia of Type Strains, Phase IV (KMG-IV): sequencing the most valuable type-strain genomes for metagenomic binning, comparative biology and taxonomic classification.</title>
        <authorList>
            <person name="Goeker M."/>
        </authorList>
    </citation>
    <scope>NUCLEOTIDE SEQUENCE [LARGE SCALE GENOMIC DNA]</scope>
    <source>
        <strain evidence="4 5">DSM 14364</strain>
    </source>
</reference>
<comment type="caution">
    <text evidence="4">The sequence shown here is derived from an EMBL/GenBank/DDBJ whole genome shotgun (WGS) entry which is preliminary data.</text>
</comment>
<gene>
    <name evidence="4" type="ORF">DES45_101513</name>
</gene>
<feature type="domain" description="N-acetyltransferase" evidence="3">
    <location>
        <begin position="3"/>
        <end position="149"/>
    </location>
</feature>
<dbReference type="GO" id="GO:0016747">
    <property type="term" value="F:acyltransferase activity, transferring groups other than amino-acyl groups"/>
    <property type="evidence" value="ECO:0007669"/>
    <property type="project" value="InterPro"/>
</dbReference>
<evidence type="ECO:0000313" key="4">
    <source>
        <dbReference type="EMBL" id="RDI62245.1"/>
    </source>
</evidence>
<evidence type="ECO:0000256" key="1">
    <source>
        <dbReference type="ARBA" id="ARBA00022679"/>
    </source>
</evidence>
<dbReference type="InterPro" id="IPR000182">
    <property type="entry name" value="GNAT_dom"/>
</dbReference>
<dbReference type="PANTHER" id="PTHR43877:SF2">
    <property type="entry name" value="AMINOALKYLPHOSPHONATE N-ACETYLTRANSFERASE-RELATED"/>
    <property type="match status" value="1"/>
</dbReference>
<sequence length="162" mass="17440">MTLFLRAATPADVRTLFAIRTAVRENHMSLDELVAAGVTPDSVADLVQSPDAGTWIGLWDGEPAGFAMARQDPGDVFALFVLPEMEERGVGRALLTQAEAWLASRGLACAWLLTGGGPGLRAAAFYEARGWVAAGREHDGQIRFTKRLAASSVGEETHFRTR</sequence>
<evidence type="ECO:0000259" key="3">
    <source>
        <dbReference type="PROSITE" id="PS51186"/>
    </source>
</evidence>
<dbReference type="InterPro" id="IPR016181">
    <property type="entry name" value="Acyl_CoA_acyltransferase"/>
</dbReference>
<dbReference type="Pfam" id="PF00583">
    <property type="entry name" value="Acetyltransf_1"/>
    <property type="match status" value="1"/>
</dbReference>
<dbReference type="Proteomes" id="UP000254925">
    <property type="component" value="Unassembled WGS sequence"/>
</dbReference>